<keyword evidence="5" id="KW-1185">Reference proteome</keyword>
<feature type="domain" description="Xylanolytic transcriptional activator regulatory" evidence="3">
    <location>
        <begin position="266"/>
        <end position="337"/>
    </location>
</feature>
<feature type="region of interest" description="Disordered" evidence="2">
    <location>
        <begin position="45"/>
        <end position="74"/>
    </location>
</feature>
<dbReference type="InterPro" id="IPR050987">
    <property type="entry name" value="AtrR-like"/>
</dbReference>
<evidence type="ECO:0000256" key="1">
    <source>
        <dbReference type="ARBA" id="ARBA00023242"/>
    </source>
</evidence>
<comment type="caution">
    <text evidence="4">The sequence shown here is derived from an EMBL/GenBank/DDBJ whole genome shotgun (WGS) entry which is preliminary data.</text>
</comment>
<dbReference type="EMBL" id="JARKIE010000108">
    <property type="protein sequence ID" value="KAJ7683414.1"/>
    <property type="molecule type" value="Genomic_DNA"/>
</dbReference>
<evidence type="ECO:0000256" key="2">
    <source>
        <dbReference type="SAM" id="MobiDB-lite"/>
    </source>
</evidence>
<gene>
    <name evidence="4" type="ORF">B0H17DRAFT_1074125</name>
</gene>
<evidence type="ECO:0000313" key="4">
    <source>
        <dbReference type="EMBL" id="KAJ7683414.1"/>
    </source>
</evidence>
<feature type="non-terminal residue" evidence="4">
    <location>
        <position position="1"/>
    </location>
</feature>
<dbReference type="PANTHER" id="PTHR46910">
    <property type="entry name" value="TRANSCRIPTION FACTOR PDR1"/>
    <property type="match status" value="1"/>
</dbReference>
<dbReference type="Proteomes" id="UP001221757">
    <property type="component" value="Unassembled WGS sequence"/>
</dbReference>
<dbReference type="PANTHER" id="PTHR46910:SF38">
    <property type="entry name" value="ZN(2)-C6 FUNGAL-TYPE DOMAIN-CONTAINING PROTEIN"/>
    <property type="match status" value="1"/>
</dbReference>
<dbReference type="SMART" id="SM00906">
    <property type="entry name" value="Fungal_trans"/>
    <property type="match status" value="1"/>
</dbReference>
<name>A0AAD7D7Q9_MYCRO</name>
<dbReference type="GO" id="GO:0006351">
    <property type="term" value="P:DNA-templated transcription"/>
    <property type="evidence" value="ECO:0007669"/>
    <property type="project" value="InterPro"/>
</dbReference>
<accession>A0AAD7D7Q9</accession>
<reference evidence="4" key="1">
    <citation type="submission" date="2023-03" db="EMBL/GenBank/DDBJ databases">
        <title>Massive genome expansion in bonnet fungi (Mycena s.s.) driven by repeated elements and novel gene families across ecological guilds.</title>
        <authorList>
            <consortium name="Lawrence Berkeley National Laboratory"/>
            <person name="Harder C.B."/>
            <person name="Miyauchi S."/>
            <person name="Viragh M."/>
            <person name="Kuo A."/>
            <person name="Thoen E."/>
            <person name="Andreopoulos B."/>
            <person name="Lu D."/>
            <person name="Skrede I."/>
            <person name="Drula E."/>
            <person name="Henrissat B."/>
            <person name="Morin E."/>
            <person name="Kohler A."/>
            <person name="Barry K."/>
            <person name="LaButti K."/>
            <person name="Morin E."/>
            <person name="Salamov A."/>
            <person name="Lipzen A."/>
            <person name="Mereny Z."/>
            <person name="Hegedus B."/>
            <person name="Baldrian P."/>
            <person name="Stursova M."/>
            <person name="Weitz H."/>
            <person name="Taylor A."/>
            <person name="Grigoriev I.V."/>
            <person name="Nagy L.G."/>
            <person name="Martin F."/>
            <person name="Kauserud H."/>
        </authorList>
    </citation>
    <scope>NUCLEOTIDE SEQUENCE</scope>
    <source>
        <strain evidence="4">CBHHK067</strain>
    </source>
</reference>
<dbReference type="AlphaFoldDB" id="A0AAD7D7Q9"/>
<evidence type="ECO:0000313" key="5">
    <source>
        <dbReference type="Proteomes" id="UP001221757"/>
    </source>
</evidence>
<dbReference type="InterPro" id="IPR007219">
    <property type="entry name" value="XnlR_reg_dom"/>
</dbReference>
<dbReference type="GO" id="GO:0003677">
    <property type="term" value="F:DNA binding"/>
    <property type="evidence" value="ECO:0007669"/>
    <property type="project" value="InterPro"/>
</dbReference>
<protein>
    <recommendedName>
        <fullName evidence="3">Xylanolytic transcriptional activator regulatory domain-containing protein</fullName>
    </recommendedName>
</protein>
<dbReference type="GO" id="GO:0008270">
    <property type="term" value="F:zinc ion binding"/>
    <property type="evidence" value="ECO:0007669"/>
    <property type="project" value="InterPro"/>
</dbReference>
<dbReference type="Pfam" id="PF04082">
    <property type="entry name" value="Fungal_trans"/>
    <property type="match status" value="1"/>
</dbReference>
<sequence length="604" mass="67786">PLQTALEHITSILSGSKEYVSFDPSSPSHGRTVCATTEEALAMTATKPPHSIDTQPLISTEKSDDTDTDSDDGVLVSNISEPLRRITQDVSSNRFYGKSSNLHFVKVVMEMKREANGDIEHQTQVHRPEFWNVLLWEITSELFVPQLFPEPELLKTLLEIFFDQINSLVYVVHTPIVRSAVAAWLHLRDQKCGAVVLTACALGAKFSEDPRVFFEGTNSEHRAGWRWFRQVRPVPTSFLVAPSLYDLQLICLSLLYLAGGSSPEECWTLVGLGVRMAYNVGAHRGIRSRRGDNIEPEMRTFWMLLCSDTIMSSLMGRPRGTAIEELDIALPAPPRSAHPIKRKEQEAYQEIVAELDSALNHRVDSNLIRLNQSACPYVTYYILFPSLAICANAARSCGHVMEVQATRAVGPLHRSQIIAAVFDSATVLLLNVFHRSSPATDQSVQNCLNVLRIYECRELGTSLRECSEGHDQALTLPYSLKRTRWSEDSLPSTSEIVQDVFKEPCNIAGSKRIAAMTQEIEQLRVSEQEIERLLFLRLYTEDLGRLPVYESFDFDSIFNSDAFSESAVGAGQLAPLDVPISDTFQKSHEPFETHWDDWSSYSTN</sequence>
<dbReference type="CDD" id="cd12148">
    <property type="entry name" value="fungal_TF_MHR"/>
    <property type="match status" value="1"/>
</dbReference>
<dbReference type="GO" id="GO:0003700">
    <property type="term" value="F:DNA-binding transcription factor activity"/>
    <property type="evidence" value="ECO:0007669"/>
    <property type="project" value="InterPro"/>
</dbReference>
<evidence type="ECO:0000259" key="3">
    <source>
        <dbReference type="SMART" id="SM00906"/>
    </source>
</evidence>
<proteinExistence type="predicted"/>
<keyword evidence="1" id="KW-0539">Nucleus</keyword>
<organism evidence="4 5">
    <name type="scientific">Mycena rosella</name>
    <name type="common">Pink bonnet</name>
    <name type="synonym">Agaricus rosellus</name>
    <dbReference type="NCBI Taxonomy" id="1033263"/>
    <lineage>
        <taxon>Eukaryota</taxon>
        <taxon>Fungi</taxon>
        <taxon>Dikarya</taxon>
        <taxon>Basidiomycota</taxon>
        <taxon>Agaricomycotina</taxon>
        <taxon>Agaricomycetes</taxon>
        <taxon>Agaricomycetidae</taxon>
        <taxon>Agaricales</taxon>
        <taxon>Marasmiineae</taxon>
        <taxon>Mycenaceae</taxon>
        <taxon>Mycena</taxon>
    </lineage>
</organism>